<comment type="subcellular location">
    <subcellularLocation>
        <location evidence="1">Secreted</location>
    </subcellularLocation>
</comment>
<dbReference type="Proteomes" id="UP001152798">
    <property type="component" value="Chromosome 4"/>
</dbReference>
<dbReference type="InterPro" id="IPR000734">
    <property type="entry name" value="TAG_lipase"/>
</dbReference>
<sequence>MSVLLILFKKTRLIYIKKKSSAPPKKSRIHFCNLLRSLDPAEVLFAESPLEYILDKEDAPLVEIIHTSGGFLGFKRPLGHRDFYPNGGLFPQPGCPGDISGLCSHRRAYQYFAEAVKNRGWGFKATKCDSMKNYTSGKCSGCPKLLMSNSNYNPALNGTFFLFTNSQPPFGRK</sequence>
<dbReference type="GO" id="GO:0016298">
    <property type="term" value="F:lipase activity"/>
    <property type="evidence" value="ECO:0007669"/>
    <property type="project" value="InterPro"/>
</dbReference>
<dbReference type="Pfam" id="PF00151">
    <property type="entry name" value="Lipase"/>
    <property type="match status" value="1"/>
</dbReference>
<evidence type="ECO:0000256" key="3">
    <source>
        <dbReference type="ARBA" id="ARBA00022525"/>
    </source>
</evidence>
<proteinExistence type="inferred from homology"/>
<dbReference type="PANTHER" id="PTHR11610:SF173">
    <property type="entry name" value="LIPASE DOMAIN-CONTAINING PROTEIN-RELATED"/>
    <property type="match status" value="1"/>
</dbReference>
<dbReference type="SUPFAM" id="SSF53474">
    <property type="entry name" value="alpha/beta-Hydrolases"/>
    <property type="match status" value="1"/>
</dbReference>
<evidence type="ECO:0000313" key="6">
    <source>
        <dbReference type="EMBL" id="CAH1397810.1"/>
    </source>
</evidence>
<dbReference type="EMBL" id="OV725080">
    <property type="protein sequence ID" value="CAH1397810.1"/>
    <property type="molecule type" value="Genomic_DNA"/>
</dbReference>
<keyword evidence="7" id="KW-1185">Reference proteome</keyword>
<dbReference type="GO" id="GO:0017171">
    <property type="term" value="F:serine hydrolase activity"/>
    <property type="evidence" value="ECO:0007669"/>
    <property type="project" value="TreeGrafter"/>
</dbReference>
<evidence type="ECO:0000256" key="1">
    <source>
        <dbReference type="ARBA" id="ARBA00004613"/>
    </source>
</evidence>
<accession>A0A9P0MLI7</accession>
<name>A0A9P0MLI7_NEZVI</name>
<evidence type="ECO:0000313" key="7">
    <source>
        <dbReference type="Proteomes" id="UP001152798"/>
    </source>
</evidence>
<dbReference type="GO" id="GO:0016042">
    <property type="term" value="P:lipid catabolic process"/>
    <property type="evidence" value="ECO:0007669"/>
    <property type="project" value="TreeGrafter"/>
</dbReference>
<gene>
    <name evidence="6" type="ORF">NEZAVI_LOCUS7573</name>
</gene>
<protein>
    <recommendedName>
        <fullName evidence="5">Lipase domain-containing protein</fullName>
    </recommendedName>
</protein>
<comment type="similarity">
    <text evidence="2 4">Belongs to the AB hydrolase superfamily. Lipase family.</text>
</comment>
<dbReference type="InterPro" id="IPR013818">
    <property type="entry name" value="Lipase"/>
</dbReference>
<organism evidence="6 7">
    <name type="scientific">Nezara viridula</name>
    <name type="common">Southern green stink bug</name>
    <name type="synonym">Cimex viridulus</name>
    <dbReference type="NCBI Taxonomy" id="85310"/>
    <lineage>
        <taxon>Eukaryota</taxon>
        <taxon>Metazoa</taxon>
        <taxon>Ecdysozoa</taxon>
        <taxon>Arthropoda</taxon>
        <taxon>Hexapoda</taxon>
        <taxon>Insecta</taxon>
        <taxon>Pterygota</taxon>
        <taxon>Neoptera</taxon>
        <taxon>Paraneoptera</taxon>
        <taxon>Hemiptera</taxon>
        <taxon>Heteroptera</taxon>
        <taxon>Panheteroptera</taxon>
        <taxon>Pentatomomorpha</taxon>
        <taxon>Pentatomoidea</taxon>
        <taxon>Pentatomidae</taxon>
        <taxon>Pentatominae</taxon>
        <taxon>Nezara</taxon>
    </lineage>
</organism>
<keyword evidence="3" id="KW-0964">Secreted</keyword>
<dbReference type="Gene3D" id="3.40.50.1820">
    <property type="entry name" value="alpha/beta hydrolase"/>
    <property type="match status" value="1"/>
</dbReference>
<evidence type="ECO:0000256" key="4">
    <source>
        <dbReference type="RuleBase" id="RU004262"/>
    </source>
</evidence>
<reference evidence="6" key="1">
    <citation type="submission" date="2022-01" db="EMBL/GenBank/DDBJ databases">
        <authorList>
            <person name="King R."/>
        </authorList>
    </citation>
    <scope>NUCLEOTIDE SEQUENCE</scope>
</reference>
<feature type="domain" description="Lipase" evidence="5">
    <location>
        <begin position="37"/>
        <end position="170"/>
    </location>
</feature>
<dbReference type="PANTHER" id="PTHR11610">
    <property type="entry name" value="LIPASE"/>
    <property type="match status" value="1"/>
</dbReference>
<dbReference type="OrthoDB" id="199913at2759"/>
<evidence type="ECO:0000256" key="2">
    <source>
        <dbReference type="ARBA" id="ARBA00010701"/>
    </source>
</evidence>
<dbReference type="InterPro" id="IPR029058">
    <property type="entry name" value="AB_hydrolase_fold"/>
</dbReference>
<evidence type="ECO:0000259" key="5">
    <source>
        <dbReference type="Pfam" id="PF00151"/>
    </source>
</evidence>
<dbReference type="GO" id="GO:0005615">
    <property type="term" value="C:extracellular space"/>
    <property type="evidence" value="ECO:0007669"/>
    <property type="project" value="TreeGrafter"/>
</dbReference>
<dbReference type="AlphaFoldDB" id="A0A9P0MLI7"/>